<dbReference type="AlphaFoldDB" id="A0A445CEA8"/>
<keyword evidence="2" id="KW-1185">Reference proteome</keyword>
<name>A0A445CEA8_ARAHY</name>
<sequence length="92" mass="10282">MFQLAVLSLACPWIQQQFERLTYLGISRSTLIFNSPSISLLTTPFLVSRCLALYRLSSRVGDKRTRTADIRHRGSMVSPQPLNAEGVLGEIS</sequence>
<dbReference type="EMBL" id="SDMP01000007">
    <property type="protein sequence ID" value="RYR49284.1"/>
    <property type="molecule type" value="Genomic_DNA"/>
</dbReference>
<evidence type="ECO:0000313" key="2">
    <source>
        <dbReference type="Proteomes" id="UP000289738"/>
    </source>
</evidence>
<reference evidence="1 2" key="1">
    <citation type="submission" date="2019-01" db="EMBL/GenBank/DDBJ databases">
        <title>Sequencing of cultivated peanut Arachis hypogaea provides insights into genome evolution and oil improvement.</title>
        <authorList>
            <person name="Chen X."/>
        </authorList>
    </citation>
    <scope>NUCLEOTIDE SEQUENCE [LARGE SCALE GENOMIC DNA]</scope>
    <source>
        <strain evidence="2">cv. Fuhuasheng</strain>
        <tissue evidence="1">Leaves</tissue>
    </source>
</reference>
<proteinExistence type="predicted"/>
<dbReference type="Proteomes" id="UP000289738">
    <property type="component" value="Chromosome A07"/>
</dbReference>
<comment type="caution">
    <text evidence="1">The sequence shown here is derived from an EMBL/GenBank/DDBJ whole genome shotgun (WGS) entry which is preliminary data.</text>
</comment>
<protein>
    <submittedName>
        <fullName evidence="1">Uncharacterized protein</fullName>
    </submittedName>
</protein>
<evidence type="ECO:0000313" key="1">
    <source>
        <dbReference type="EMBL" id="RYR49284.1"/>
    </source>
</evidence>
<gene>
    <name evidence="1" type="ORF">Ahy_A07g035696</name>
</gene>
<organism evidence="1 2">
    <name type="scientific">Arachis hypogaea</name>
    <name type="common">Peanut</name>
    <dbReference type="NCBI Taxonomy" id="3818"/>
    <lineage>
        <taxon>Eukaryota</taxon>
        <taxon>Viridiplantae</taxon>
        <taxon>Streptophyta</taxon>
        <taxon>Embryophyta</taxon>
        <taxon>Tracheophyta</taxon>
        <taxon>Spermatophyta</taxon>
        <taxon>Magnoliopsida</taxon>
        <taxon>eudicotyledons</taxon>
        <taxon>Gunneridae</taxon>
        <taxon>Pentapetalae</taxon>
        <taxon>rosids</taxon>
        <taxon>fabids</taxon>
        <taxon>Fabales</taxon>
        <taxon>Fabaceae</taxon>
        <taxon>Papilionoideae</taxon>
        <taxon>50 kb inversion clade</taxon>
        <taxon>dalbergioids sensu lato</taxon>
        <taxon>Dalbergieae</taxon>
        <taxon>Pterocarpus clade</taxon>
        <taxon>Arachis</taxon>
    </lineage>
</organism>
<accession>A0A445CEA8</accession>